<protein>
    <recommendedName>
        <fullName evidence="4">O-Antigen ligase</fullName>
    </recommendedName>
</protein>
<reference evidence="2 3" key="1">
    <citation type="submission" date="2023-07" db="EMBL/GenBank/DDBJ databases">
        <title>Functional and genomic diversity of the sorghum phyllosphere microbiome.</title>
        <authorList>
            <person name="Shade A."/>
        </authorList>
    </citation>
    <scope>NUCLEOTIDE SEQUENCE [LARGE SCALE GENOMIC DNA]</scope>
    <source>
        <strain evidence="2 3">SORGH_AS_0892</strain>
    </source>
</reference>
<feature type="transmembrane region" description="Helical" evidence="1">
    <location>
        <begin position="176"/>
        <end position="192"/>
    </location>
</feature>
<dbReference type="Proteomes" id="UP001244640">
    <property type="component" value="Unassembled WGS sequence"/>
</dbReference>
<accession>A0ABU0TZN8</accession>
<evidence type="ECO:0000313" key="2">
    <source>
        <dbReference type="EMBL" id="MDQ1148178.1"/>
    </source>
</evidence>
<name>A0ABU0TZN8_9SPHI</name>
<feature type="transmembrane region" description="Helical" evidence="1">
    <location>
        <begin position="30"/>
        <end position="48"/>
    </location>
</feature>
<evidence type="ECO:0008006" key="4">
    <source>
        <dbReference type="Google" id="ProtNLM"/>
    </source>
</evidence>
<dbReference type="RefSeq" id="WP_307184303.1">
    <property type="nucleotide sequence ID" value="NZ_JAUTBA010000001.1"/>
</dbReference>
<comment type="caution">
    <text evidence="2">The sequence shown here is derived from an EMBL/GenBank/DDBJ whole genome shotgun (WGS) entry which is preliminary data.</text>
</comment>
<feature type="transmembrane region" description="Helical" evidence="1">
    <location>
        <begin position="342"/>
        <end position="360"/>
    </location>
</feature>
<keyword evidence="1" id="KW-1133">Transmembrane helix</keyword>
<evidence type="ECO:0000256" key="1">
    <source>
        <dbReference type="SAM" id="Phobius"/>
    </source>
</evidence>
<dbReference type="EMBL" id="JAUTBA010000001">
    <property type="protein sequence ID" value="MDQ1148178.1"/>
    <property type="molecule type" value="Genomic_DNA"/>
</dbReference>
<feature type="transmembrane region" description="Helical" evidence="1">
    <location>
        <begin position="227"/>
        <end position="247"/>
    </location>
</feature>
<keyword evidence="1" id="KW-0812">Transmembrane</keyword>
<keyword evidence="3" id="KW-1185">Reference proteome</keyword>
<feature type="transmembrane region" description="Helical" evidence="1">
    <location>
        <begin position="90"/>
        <end position="109"/>
    </location>
</feature>
<organism evidence="2 3">
    <name type="scientific">Sphingobacterium zeae</name>
    <dbReference type="NCBI Taxonomy" id="1776859"/>
    <lineage>
        <taxon>Bacteria</taxon>
        <taxon>Pseudomonadati</taxon>
        <taxon>Bacteroidota</taxon>
        <taxon>Sphingobacteriia</taxon>
        <taxon>Sphingobacteriales</taxon>
        <taxon>Sphingobacteriaceae</taxon>
        <taxon>Sphingobacterium</taxon>
    </lineage>
</organism>
<keyword evidence="1" id="KW-0472">Membrane</keyword>
<proteinExistence type="predicted"/>
<feature type="transmembrane region" description="Helical" evidence="1">
    <location>
        <begin position="201"/>
        <end position="221"/>
    </location>
</feature>
<feature type="transmembrane region" description="Helical" evidence="1">
    <location>
        <begin position="121"/>
        <end position="139"/>
    </location>
</feature>
<feature type="transmembrane region" description="Helical" evidence="1">
    <location>
        <begin position="254"/>
        <end position="274"/>
    </location>
</feature>
<gene>
    <name evidence="2" type="ORF">QE382_000162</name>
</gene>
<feature type="transmembrane region" description="Helical" evidence="1">
    <location>
        <begin position="372"/>
        <end position="388"/>
    </location>
</feature>
<sequence>MIKGLLIFFVGLLVSCYFFSFGFTFLPPSVNTKIILAGIGAPLLFVQLFRAQRVEISRPLFSATGLALVFSLVCYIATDVNRTEDFAYATYYLSFAIWLLAGYTVIMAIRQVHGYINFHILTYYLAAVCLAQCILALWIDSSPGVQSLVDRYIEQGQAFAQEVDRLYGIGASLDNAGVRFSIVLIMLSALFTRDLFQKKPLLLTALLLIVFFAIFILGNIMARTTSIGGVMGLLAMFFSTGLFHRIIRIEFVRFFTVLTILLLVAVLISMYFYAHNELFRGYMRFAFEGFFNYYETGEFRTDSTDKLSMNMWVWPTDTRTWLIGTGLFDGWIFNTDIGYCRFILYCGLIGFSVFAGFFIYHGLSFLSRYRQYKLLFLSLLAFSFVIWFKVSTDIFLIYALFYCVEGVQGALFTSKSTVENENSLLHLGNI</sequence>
<evidence type="ECO:0000313" key="3">
    <source>
        <dbReference type="Proteomes" id="UP001244640"/>
    </source>
</evidence>
<feature type="transmembrane region" description="Helical" evidence="1">
    <location>
        <begin position="60"/>
        <end position="78"/>
    </location>
</feature>
<dbReference type="PROSITE" id="PS51257">
    <property type="entry name" value="PROKAR_LIPOPROTEIN"/>
    <property type="match status" value="1"/>
</dbReference>